<keyword evidence="1" id="KW-0472">Membrane</keyword>
<protein>
    <submittedName>
        <fullName evidence="2">Uncharacterized protein</fullName>
    </submittedName>
</protein>
<comment type="caution">
    <text evidence="2">The sequence shown here is derived from an EMBL/GenBank/DDBJ whole genome shotgun (WGS) entry which is preliminary data.</text>
</comment>
<feature type="transmembrane region" description="Helical" evidence="1">
    <location>
        <begin position="166"/>
        <end position="185"/>
    </location>
</feature>
<sequence>MPSRLQALYWASAASNVVFFLSAYFTFGFFLLAFLLLALSISSLINFALLRSLLKGKSIQGFHICEGLKNFAFVYKDNIFLTEDTLNDRDVLEATLIHEYAHVLTLKGRKIRYLSGFNPLALFISAAVTGGCTKGLKGLVSTFNLFLVLIVEIGILILADNTSVAFAFLLLFLIGFYVVLFTRYFNSFYVIGSVIVAALSPGFFSIAYAVSLVLYIAYKLNEEILADLYGVACAGETYLKGLSKLLNVEKVKRRNIVVDVIFFPNTHLNNHLRIYYLEKKLKEGKLSCQCG</sequence>
<feature type="transmembrane region" description="Helical" evidence="1">
    <location>
        <begin position="31"/>
        <end position="50"/>
    </location>
</feature>
<proteinExistence type="predicted"/>
<evidence type="ECO:0000313" key="2">
    <source>
        <dbReference type="EMBL" id="KJR78064.1"/>
    </source>
</evidence>
<dbReference type="EMBL" id="JZWS01000234">
    <property type="protein sequence ID" value="KJR78064.1"/>
    <property type="molecule type" value="Genomic_DNA"/>
</dbReference>
<reference evidence="2" key="1">
    <citation type="submission" date="2015-03" db="EMBL/GenBank/DDBJ databases">
        <title>Metagenome Sequencing of an Archaeal-Dominated Microbial Community from a Hot Spring at the Los Azufres Geothermal Field, Mexico.</title>
        <authorList>
            <person name="Servin-Garciduenas L.E."/>
            <person name="Martinez-Romero E."/>
        </authorList>
    </citation>
    <scope>NUCLEOTIDE SEQUENCE [LARGE SCALE GENOMIC DNA]</scope>
    <source>
        <strain evidence="2">AZ1-454</strain>
    </source>
</reference>
<accession>A0A0F2LMQ2</accession>
<keyword evidence="1" id="KW-1133">Transmembrane helix</keyword>
<dbReference type="AlphaFoldDB" id="A0A0F2LMQ2"/>
<organism evidence="2">
    <name type="scientific">Candidatus Aramenus sulfurataquae</name>
    <dbReference type="NCBI Taxonomy" id="1326980"/>
    <lineage>
        <taxon>Archaea</taxon>
        <taxon>Thermoproteota</taxon>
        <taxon>Thermoprotei</taxon>
        <taxon>Sulfolobales</taxon>
        <taxon>Sulfolobaceae</taxon>
        <taxon>Candidatus Aramenus</taxon>
    </lineage>
</organism>
<feature type="transmembrane region" description="Helical" evidence="1">
    <location>
        <begin position="191"/>
        <end position="218"/>
    </location>
</feature>
<evidence type="ECO:0000256" key="1">
    <source>
        <dbReference type="SAM" id="Phobius"/>
    </source>
</evidence>
<gene>
    <name evidence="2" type="ORF">TQ35_09250</name>
</gene>
<keyword evidence="1" id="KW-0812">Transmembrane</keyword>
<name>A0A0F2LMQ2_9CREN</name>
<feature type="transmembrane region" description="Helical" evidence="1">
    <location>
        <begin position="142"/>
        <end position="159"/>
    </location>
</feature>
<feature type="transmembrane region" description="Helical" evidence="1">
    <location>
        <begin position="7"/>
        <end position="25"/>
    </location>
</feature>